<dbReference type="EMBL" id="OC004550">
    <property type="protein sequence ID" value="CAD7264598.1"/>
    <property type="molecule type" value="Genomic_DNA"/>
</dbReference>
<gene>
    <name evidence="1" type="ORF">TSIB3V08_LOCUS8648</name>
</gene>
<name>A0A7R9B2B3_TIMSH</name>
<sequence>MIGRVTYWSVSVLHYAVVAKTQAYLRRNHRDKDARAYSYILDGRSHPSARQRNKLVIPSLRLRGNWFGLVEVQFPGDGGCQASISWVQWMGVRKGDGGENIGEFLGGQGSSVGGPCRRGGCIPSCGVTVGRDDQVGGWDESPGNTKSRWELFQKVVRQGGSPLTRLESSPGYIPSAAAWPCPIREKGASHWLGKTRVLMAAKRANRKKGVDYRGKSVTDGSENMDREIRATVVVRRRSRGSSGWGAKRGNWSRWGSDGRCGGKSREGIIYSRRSWSGVLAFGGLVAAVEDGSMSGVLFGGSSVGGPCRRGGCIPSCGVTVGRDDQVGGWDESPGNTKSRWELFQKVVRQGGSPLTRLESSPGYIPSAAAWPCPIREKGASHWLGKTRVLMAAKRANRKKGVDYRGKSVTDGSENMDREWSRQHNLERIAQSATIGEQHKRINTFIRLITSSYYTDSAEVDSIISLLSSTDVLQKIVKTELLNVFERSSGVVDILTSEDMHLINRVLKFQWFFDGTDKSVLNPDYFLEHIFPRISFSTRQKVLHALFIHLKDEDLAEGFFEAVRGKYVSCFDKLFEPNVYAGKRSGGLSTLVRHLPLDERRALVFDTFLKVYGQSMEDHPSVGSRHAIQLLLPQSRNKLAESRYAKKCEKQSGSTTDWICFMTIDISVPRLKKLLLEAENGHSRSNLIAQLVLTCSINEDTAALADICKLVATRNNITPAHIQQLVKLSVSRDDPLWDISFKDSRHEKQLLVNAAENLGSVLPSGSLLLNKENTVRAVISVEKSIIAWNTGHPQERMSAENFPWLMDRLQEIVLSDQKKHASQVISLLSKDYSARQILFPVFLKTVPNVTVVSYFARQCPDHLSDNMQFCTGDYLKLVLGSLMSICCTAPELRVHHFLEELTQGTVSARKHALRLACHVLNVQDATNLLSKSWQENDSPSIREVLLQLSIKFFVIEPSPVRWQGLTSMIKTITGSDKNVLSLLTEIKHMPLQYRTEFIKLSWTILTDIAQRECKVYSHINKLFNNITPDILTWLSDEFIENLIEMHLFDPKLSSSMFNLCVAYIFSDKTLYSVEESVSVIKIAMHNFVSSWKNEQTEFSSLAARSSLHAFIKCLCIESFDHEPENVLLVLEQLILGLKSCVPIHEVLRVYLYLEFSIIYHSVSCRSDMSVFGRHAGQLVEGLVPTYERGEDRRNRKAVEHHNLRREVVPERYRNASTLRVAGCGTLLYFFFGWLDTCSSFAGGRLGRGVQSVSCIFRERRPVIEFVPCVDLPRAGSPELNSSLTNRNPYPVELEPAGLGDTFDRVDILYPLARSEWFGGRADELLCAGSFPQISWIIVVVDRLGQRHLELGQQRRGLVLRTHGLGVLPRGFFSGPAIAEFGTVFCSSFNVLTSVAIGVVAREECWSLFPTLRKPPLPPGPLELFPAIPSSLFCSVMSLSSSLMDSPVVSGRGMGVTDRESSATGLHMTSLWACSMALRRFCWFLNDSRLLQRPICDLKPHNQL</sequence>
<proteinExistence type="predicted"/>
<reference evidence="1" key="1">
    <citation type="submission" date="2020-11" db="EMBL/GenBank/DDBJ databases">
        <authorList>
            <person name="Tran Van P."/>
        </authorList>
    </citation>
    <scope>NUCLEOTIDE SEQUENCE</scope>
</reference>
<protein>
    <submittedName>
        <fullName evidence="1">Uncharacterized protein</fullName>
    </submittedName>
</protein>
<evidence type="ECO:0000313" key="1">
    <source>
        <dbReference type="EMBL" id="CAD7264598.1"/>
    </source>
</evidence>
<accession>A0A7R9B2B3</accession>
<organism evidence="1">
    <name type="scientific">Timema shepardi</name>
    <name type="common">Walking stick</name>
    <dbReference type="NCBI Taxonomy" id="629360"/>
    <lineage>
        <taxon>Eukaryota</taxon>
        <taxon>Metazoa</taxon>
        <taxon>Ecdysozoa</taxon>
        <taxon>Arthropoda</taxon>
        <taxon>Hexapoda</taxon>
        <taxon>Insecta</taxon>
        <taxon>Pterygota</taxon>
        <taxon>Neoptera</taxon>
        <taxon>Polyneoptera</taxon>
        <taxon>Phasmatodea</taxon>
        <taxon>Timematodea</taxon>
        <taxon>Timematoidea</taxon>
        <taxon>Timematidae</taxon>
        <taxon>Timema</taxon>
    </lineage>
</organism>